<feature type="transmembrane region" description="Helical" evidence="1">
    <location>
        <begin position="198"/>
        <end position="220"/>
    </location>
</feature>
<protein>
    <submittedName>
        <fullName evidence="2">Uncharacterized protein</fullName>
    </submittedName>
</protein>
<dbReference type="AlphaFoldDB" id="A0AAE1K563"/>
<keyword evidence="1" id="KW-1133">Transmembrane helix</keyword>
<keyword evidence="3" id="KW-1185">Reference proteome</keyword>
<feature type="transmembrane region" description="Helical" evidence="1">
    <location>
        <begin position="160"/>
        <end position="178"/>
    </location>
</feature>
<sequence length="292" mass="32600">MPGPGPHMMYAMGSGVALTAVTHGRFSPHHTLTYAINAFFGPDIGSFSEWLTSFTENSADSFASGLPDLIHHPLYYILILGLPLSFIYSWISKLLLHRQLLDSAPRVPLTQRQCFLLICAGSFSHFFLDHLFEENGHTTMYTWILSTGWWEGRAPINPDAVVAISFLCTCLYGGFFYINRPCRGNSSNSFVKKSHQSLLLILFIACLYCLWCAIQIYMINPRRAAVGEEADLGVIVFLATFFFLPHGLCIISMHPAKGNLLDTDMVAQQLGLKTQRPTSPNPNPKVHSINKK</sequence>
<keyword evidence="1" id="KW-0812">Transmembrane</keyword>
<name>A0AAE1K563_9FABA</name>
<keyword evidence="1" id="KW-0472">Membrane</keyword>
<accession>A0AAE1K563</accession>
<dbReference type="EMBL" id="JAWXYG010000008">
    <property type="protein sequence ID" value="KAK4264320.1"/>
    <property type="molecule type" value="Genomic_DNA"/>
</dbReference>
<evidence type="ECO:0000313" key="2">
    <source>
        <dbReference type="EMBL" id="KAK4264320.1"/>
    </source>
</evidence>
<comment type="caution">
    <text evidence="2">The sequence shown here is derived from an EMBL/GenBank/DDBJ whole genome shotgun (WGS) entry which is preliminary data.</text>
</comment>
<evidence type="ECO:0000256" key="1">
    <source>
        <dbReference type="SAM" id="Phobius"/>
    </source>
</evidence>
<dbReference type="PANTHER" id="PTHR38543">
    <property type="entry name" value="OS04G0465800 PROTEIN"/>
    <property type="match status" value="1"/>
</dbReference>
<dbReference type="Proteomes" id="UP001293593">
    <property type="component" value="Unassembled WGS sequence"/>
</dbReference>
<proteinExistence type="predicted"/>
<organism evidence="2 3">
    <name type="scientific">Acacia crassicarpa</name>
    <name type="common">northern wattle</name>
    <dbReference type="NCBI Taxonomy" id="499986"/>
    <lineage>
        <taxon>Eukaryota</taxon>
        <taxon>Viridiplantae</taxon>
        <taxon>Streptophyta</taxon>
        <taxon>Embryophyta</taxon>
        <taxon>Tracheophyta</taxon>
        <taxon>Spermatophyta</taxon>
        <taxon>Magnoliopsida</taxon>
        <taxon>eudicotyledons</taxon>
        <taxon>Gunneridae</taxon>
        <taxon>Pentapetalae</taxon>
        <taxon>rosids</taxon>
        <taxon>fabids</taxon>
        <taxon>Fabales</taxon>
        <taxon>Fabaceae</taxon>
        <taxon>Caesalpinioideae</taxon>
        <taxon>mimosoid clade</taxon>
        <taxon>Acacieae</taxon>
        <taxon>Acacia</taxon>
    </lineage>
</organism>
<feature type="transmembrane region" description="Helical" evidence="1">
    <location>
        <begin position="232"/>
        <end position="251"/>
    </location>
</feature>
<gene>
    <name evidence="2" type="ORF">QN277_025517</name>
</gene>
<reference evidence="2" key="1">
    <citation type="submission" date="2023-10" db="EMBL/GenBank/DDBJ databases">
        <title>Chromosome-level genome of the transformable northern wattle, Acacia crassicarpa.</title>
        <authorList>
            <person name="Massaro I."/>
            <person name="Sinha N.R."/>
            <person name="Poethig S."/>
            <person name="Leichty A.R."/>
        </authorList>
    </citation>
    <scope>NUCLEOTIDE SEQUENCE</scope>
    <source>
        <strain evidence="2">Acra3RX</strain>
        <tissue evidence="2">Leaf</tissue>
    </source>
</reference>
<feature type="transmembrane region" description="Helical" evidence="1">
    <location>
        <begin position="74"/>
        <end position="92"/>
    </location>
</feature>
<evidence type="ECO:0000313" key="3">
    <source>
        <dbReference type="Proteomes" id="UP001293593"/>
    </source>
</evidence>
<dbReference type="PANTHER" id="PTHR38543:SF1">
    <property type="entry name" value="OS04G0465800 PROTEIN"/>
    <property type="match status" value="1"/>
</dbReference>